<dbReference type="Proteomes" id="UP001054945">
    <property type="component" value="Unassembled WGS sequence"/>
</dbReference>
<organism evidence="2 3">
    <name type="scientific">Caerostris extrusa</name>
    <name type="common">Bark spider</name>
    <name type="synonym">Caerostris bankana</name>
    <dbReference type="NCBI Taxonomy" id="172846"/>
    <lineage>
        <taxon>Eukaryota</taxon>
        <taxon>Metazoa</taxon>
        <taxon>Ecdysozoa</taxon>
        <taxon>Arthropoda</taxon>
        <taxon>Chelicerata</taxon>
        <taxon>Arachnida</taxon>
        <taxon>Araneae</taxon>
        <taxon>Araneomorphae</taxon>
        <taxon>Entelegynae</taxon>
        <taxon>Araneoidea</taxon>
        <taxon>Araneidae</taxon>
        <taxon>Caerostris</taxon>
    </lineage>
</organism>
<evidence type="ECO:0000256" key="1">
    <source>
        <dbReference type="SAM" id="MobiDB-lite"/>
    </source>
</evidence>
<feature type="compositionally biased region" description="Basic and acidic residues" evidence="1">
    <location>
        <begin position="1"/>
        <end position="11"/>
    </location>
</feature>
<gene>
    <name evidence="2" type="ORF">CEXT_271071</name>
</gene>
<keyword evidence="3" id="KW-1185">Reference proteome</keyword>
<feature type="region of interest" description="Disordered" evidence="1">
    <location>
        <begin position="34"/>
        <end position="55"/>
    </location>
</feature>
<reference evidence="2 3" key="1">
    <citation type="submission" date="2021-06" db="EMBL/GenBank/DDBJ databases">
        <title>Caerostris extrusa draft genome.</title>
        <authorList>
            <person name="Kono N."/>
            <person name="Arakawa K."/>
        </authorList>
    </citation>
    <scope>NUCLEOTIDE SEQUENCE [LARGE SCALE GENOMIC DNA]</scope>
</reference>
<evidence type="ECO:0000313" key="2">
    <source>
        <dbReference type="EMBL" id="GIY64122.1"/>
    </source>
</evidence>
<proteinExistence type="predicted"/>
<sequence length="99" mass="10706">MIIRKETESSSKKQKLTNSSIGTLSTSNLVKLKTSSDVAPVNTNTSNKNQQSKPVIKKKLDNLVIIKKKSEPAVEKKQESIPNALSLLGTYSGSDTDSS</sequence>
<dbReference type="AlphaFoldDB" id="A0AAV4V1X7"/>
<feature type="compositionally biased region" description="Polar residues" evidence="1">
    <location>
        <begin position="34"/>
        <end position="53"/>
    </location>
</feature>
<feature type="region of interest" description="Disordered" evidence="1">
    <location>
        <begin position="1"/>
        <end position="20"/>
    </location>
</feature>
<accession>A0AAV4V1X7</accession>
<dbReference type="EMBL" id="BPLR01013835">
    <property type="protein sequence ID" value="GIY64122.1"/>
    <property type="molecule type" value="Genomic_DNA"/>
</dbReference>
<evidence type="ECO:0000313" key="3">
    <source>
        <dbReference type="Proteomes" id="UP001054945"/>
    </source>
</evidence>
<protein>
    <submittedName>
        <fullName evidence="2">Uncharacterized protein</fullName>
    </submittedName>
</protein>
<comment type="caution">
    <text evidence="2">The sequence shown here is derived from an EMBL/GenBank/DDBJ whole genome shotgun (WGS) entry which is preliminary data.</text>
</comment>
<name>A0AAV4V1X7_CAEEX</name>